<dbReference type="Proteomes" id="UP001377337">
    <property type="component" value="Chromosome"/>
</dbReference>
<dbReference type="InterPro" id="IPR015062">
    <property type="entry name" value="DUF1885"/>
</dbReference>
<protein>
    <submittedName>
        <fullName evidence="1">DUF1885 family protein</fullName>
    </submittedName>
</protein>
<dbReference type="Gene3D" id="3.30.310.120">
    <property type="entry name" value="Rbstp2229 like protein"/>
    <property type="match status" value="1"/>
</dbReference>
<evidence type="ECO:0000313" key="2">
    <source>
        <dbReference type="Proteomes" id="UP001377337"/>
    </source>
</evidence>
<dbReference type="Pfam" id="PF08968">
    <property type="entry name" value="DUF1885"/>
    <property type="match status" value="1"/>
</dbReference>
<sequence length="128" mass="14606">MGQHASIVMNDREPISLEIIYKHIDYYKGITAKTGEQLGWEYSETAFPYEICQEHERLLILRSVQPGFNHIYIGIIQSEDESAEAVQIYLPASSAHGDKGKANELCKFLAKKMKGELHLFNGKVMRFT</sequence>
<name>A0ABZ2NM85_9BACI</name>
<gene>
    <name evidence="1" type="ORF">WCV65_09005</name>
</gene>
<reference evidence="1 2" key="1">
    <citation type="submission" date="2024-02" db="EMBL/GenBank/DDBJ databases">
        <title>Seven novel Bacillus-like species.</title>
        <authorList>
            <person name="Liu G."/>
        </authorList>
    </citation>
    <scope>NUCLEOTIDE SEQUENCE [LARGE SCALE GENOMIC DNA]</scope>
    <source>
        <strain evidence="1 2">FJAT-52054</strain>
    </source>
</reference>
<organism evidence="1 2">
    <name type="scientific">Metabacillus sediminis</name>
    <dbReference type="NCBI Taxonomy" id="3117746"/>
    <lineage>
        <taxon>Bacteria</taxon>
        <taxon>Bacillati</taxon>
        <taxon>Bacillota</taxon>
        <taxon>Bacilli</taxon>
        <taxon>Bacillales</taxon>
        <taxon>Bacillaceae</taxon>
        <taxon>Metabacillus</taxon>
    </lineage>
</organism>
<dbReference type="InterPro" id="IPR036294">
    <property type="entry name" value="Rbstp2229-like_sf"/>
</dbReference>
<dbReference type="SUPFAM" id="SSF111171">
    <property type="entry name" value="Rbstp2229 protein"/>
    <property type="match status" value="1"/>
</dbReference>
<dbReference type="Gene3D" id="1.20.5.850">
    <property type="entry name" value="Rbstp2229 protein"/>
    <property type="match status" value="1"/>
</dbReference>
<keyword evidence="2" id="KW-1185">Reference proteome</keyword>
<proteinExistence type="predicted"/>
<dbReference type="EMBL" id="CP147407">
    <property type="protein sequence ID" value="WXB98597.1"/>
    <property type="molecule type" value="Genomic_DNA"/>
</dbReference>
<dbReference type="RefSeq" id="WP_338781712.1">
    <property type="nucleotide sequence ID" value="NZ_CP147407.1"/>
</dbReference>
<evidence type="ECO:0000313" key="1">
    <source>
        <dbReference type="EMBL" id="WXB98597.1"/>
    </source>
</evidence>
<accession>A0ABZ2NM85</accession>